<proteinExistence type="predicted"/>
<sequence length="218" mass="24304">MKRVLTVAALTASFLSIQANAAVFGSYVKINQSEYRNHVFRVETTPKAIKDFDSSRLQYSHFQDSEYGNLNSNYSAMADGLCVDATSRKVPGVIKGGYCYVEHNGKNWKNGDYYYLASGNYEWRKIGNGYTLRGDEVTAGGTDSGEYSYHCIAEGVDGDSYKRFRVVGKYIPNHDTCYVGLGTNKGHTRAVHIGHSTGVPSYYPWAAKYTHAWILVAR</sequence>
<feature type="chain" id="PRO_5010294804" evidence="1">
    <location>
        <begin position="22"/>
        <end position="218"/>
    </location>
</feature>
<dbReference type="InterPro" id="IPR006616">
    <property type="entry name" value="DM9_repeat"/>
</dbReference>
<organism evidence="2 3">
    <name type="scientific">Pseudoalteromonas amylolytica</name>
    <dbReference type="NCBI Taxonomy" id="1859457"/>
    <lineage>
        <taxon>Bacteria</taxon>
        <taxon>Pseudomonadati</taxon>
        <taxon>Pseudomonadota</taxon>
        <taxon>Gammaproteobacteria</taxon>
        <taxon>Alteromonadales</taxon>
        <taxon>Pseudoalteromonadaceae</taxon>
        <taxon>Pseudoalteromonas</taxon>
    </lineage>
</organism>
<feature type="signal peptide" evidence="1">
    <location>
        <begin position="1"/>
        <end position="21"/>
    </location>
</feature>
<dbReference type="Pfam" id="PF11901">
    <property type="entry name" value="DM9"/>
    <property type="match status" value="1"/>
</dbReference>
<gene>
    <name evidence="2" type="ORF">BET10_02735</name>
</gene>
<dbReference type="AlphaFoldDB" id="A0A1S1MYW8"/>
<keyword evidence="1" id="KW-0732">Signal</keyword>
<protein>
    <submittedName>
        <fullName evidence="2">Uncharacterized protein</fullName>
    </submittedName>
</protein>
<dbReference type="RefSeq" id="WP_070982949.1">
    <property type="nucleotide sequence ID" value="NZ_MKJU01000005.1"/>
</dbReference>
<dbReference type="Proteomes" id="UP000179786">
    <property type="component" value="Unassembled WGS sequence"/>
</dbReference>
<accession>A0A1S1MYW8</accession>
<keyword evidence="3" id="KW-1185">Reference proteome</keyword>
<evidence type="ECO:0000313" key="3">
    <source>
        <dbReference type="Proteomes" id="UP000179786"/>
    </source>
</evidence>
<evidence type="ECO:0000313" key="2">
    <source>
        <dbReference type="EMBL" id="OHU92944.1"/>
    </source>
</evidence>
<dbReference type="EMBL" id="MKJU01000005">
    <property type="protein sequence ID" value="OHU92944.1"/>
    <property type="molecule type" value="Genomic_DNA"/>
</dbReference>
<dbReference type="STRING" id="1859457.BET10_02735"/>
<name>A0A1S1MYW8_9GAMM</name>
<evidence type="ECO:0000256" key="1">
    <source>
        <dbReference type="SAM" id="SignalP"/>
    </source>
</evidence>
<comment type="caution">
    <text evidence="2">The sequence shown here is derived from an EMBL/GenBank/DDBJ whole genome shotgun (WGS) entry which is preliminary data.</text>
</comment>
<reference evidence="2 3" key="1">
    <citation type="submission" date="2016-09" db="EMBL/GenBank/DDBJ databases">
        <title>Pseudoalteromonas amylolytica sp. nov., isolated from the surface seawater.</title>
        <authorList>
            <person name="Wu Y.-H."/>
            <person name="Cheng H."/>
            <person name="Jin X.-B."/>
            <person name="Wang C.-S."/>
            <person name="Xu X.-W."/>
        </authorList>
    </citation>
    <scope>NUCLEOTIDE SEQUENCE [LARGE SCALE GENOMIC DNA]</scope>
    <source>
        <strain evidence="2 3">JW1</strain>
    </source>
</reference>
<dbReference type="OrthoDB" id="6316250at2"/>